<dbReference type="Proteomes" id="UP000030641">
    <property type="component" value="Unassembled WGS sequence"/>
</dbReference>
<gene>
    <name evidence="1" type="ORF">AUEXF2481DRAFT_39156</name>
</gene>
<dbReference type="RefSeq" id="XP_013344566.1">
    <property type="nucleotide sequence ID" value="XM_013489112.1"/>
</dbReference>
<dbReference type="AlphaFoldDB" id="A0A074YE94"/>
<reference evidence="1 2" key="1">
    <citation type="journal article" date="2014" name="BMC Genomics">
        <title>Genome sequencing of four Aureobasidium pullulans varieties: biotechnological potential, stress tolerance, and description of new species.</title>
        <authorList>
            <person name="Gostin Ar C."/>
            <person name="Ohm R.A."/>
            <person name="Kogej T."/>
            <person name="Sonjak S."/>
            <person name="Turk M."/>
            <person name="Zajc J."/>
            <person name="Zalar P."/>
            <person name="Grube M."/>
            <person name="Sun H."/>
            <person name="Han J."/>
            <person name="Sharma A."/>
            <person name="Chiniquy J."/>
            <person name="Ngan C.Y."/>
            <person name="Lipzen A."/>
            <person name="Barry K."/>
            <person name="Grigoriev I.V."/>
            <person name="Gunde-Cimerman N."/>
        </authorList>
    </citation>
    <scope>NUCLEOTIDE SEQUENCE [LARGE SCALE GENOMIC DNA]</scope>
    <source>
        <strain evidence="1 2">EXF-2481</strain>
    </source>
</reference>
<protein>
    <submittedName>
        <fullName evidence="1">Uncharacterized protein</fullName>
    </submittedName>
</protein>
<name>A0A074YE94_AURSE</name>
<proteinExistence type="predicted"/>
<dbReference type="EMBL" id="KL584757">
    <property type="protein sequence ID" value="KEQ96070.1"/>
    <property type="molecule type" value="Genomic_DNA"/>
</dbReference>
<keyword evidence="2" id="KW-1185">Reference proteome</keyword>
<dbReference type="InParanoid" id="A0A074YE94"/>
<accession>A0A074YE94</accession>
<dbReference type="HOGENOM" id="CLU_2687412_0_0_1"/>
<dbReference type="GeneID" id="25366299"/>
<organism evidence="1 2">
    <name type="scientific">Aureobasidium subglaciale (strain EXF-2481)</name>
    <name type="common">Aureobasidium pullulans var. subglaciale</name>
    <dbReference type="NCBI Taxonomy" id="1043005"/>
    <lineage>
        <taxon>Eukaryota</taxon>
        <taxon>Fungi</taxon>
        <taxon>Dikarya</taxon>
        <taxon>Ascomycota</taxon>
        <taxon>Pezizomycotina</taxon>
        <taxon>Dothideomycetes</taxon>
        <taxon>Dothideomycetidae</taxon>
        <taxon>Dothideales</taxon>
        <taxon>Saccotheciaceae</taxon>
        <taxon>Aureobasidium</taxon>
    </lineage>
</organism>
<sequence>MTPADLFKIPISTASWGLSLPLGQAQLPNLLDNPLWRSVPLRCCRRVLLHACPISRGKTHSEDRSSNDKANHCL</sequence>
<evidence type="ECO:0000313" key="2">
    <source>
        <dbReference type="Proteomes" id="UP000030641"/>
    </source>
</evidence>
<evidence type="ECO:0000313" key="1">
    <source>
        <dbReference type="EMBL" id="KEQ96070.1"/>
    </source>
</evidence>